<dbReference type="PANTHER" id="PTHR30244">
    <property type="entry name" value="TRANSAMINASE"/>
    <property type="match status" value="1"/>
</dbReference>
<comment type="similarity">
    <text evidence="2 5">Belongs to the DegT/DnrJ/EryC1 family.</text>
</comment>
<dbReference type="InterPro" id="IPR000653">
    <property type="entry name" value="DegT/StrS_aminotransferase"/>
</dbReference>
<dbReference type="Proteomes" id="UP000247540">
    <property type="component" value="Unassembled WGS sequence"/>
</dbReference>
<reference evidence="6 7" key="1">
    <citation type="submission" date="2018-06" db="EMBL/GenBank/DDBJ databases">
        <title>Genomic Encyclopedia of Type Strains, Phase III (KMG-III): the genomes of soil and plant-associated and newly described type strains.</title>
        <authorList>
            <person name="Whitman W."/>
        </authorList>
    </citation>
    <scope>NUCLEOTIDE SEQUENCE [LARGE SCALE GENOMIC DNA]</scope>
    <source>
        <strain evidence="6 7">CECT 7646</strain>
    </source>
</reference>
<feature type="modified residue" description="N6-(pyridoxal phosphate)lysine" evidence="4">
    <location>
        <position position="190"/>
    </location>
</feature>
<name>A0A318SEC2_9BURK</name>
<dbReference type="GO" id="GO:0000271">
    <property type="term" value="P:polysaccharide biosynthetic process"/>
    <property type="evidence" value="ECO:0007669"/>
    <property type="project" value="TreeGrafter"/>
</dbReference>
<proteinExistence type="inferred from homology"/>
<dbReference type="EMBL" id="QJTC01000021">
    <property type="protein sequence ID" value="PYE75036.1"/>
    <property type="molecule type" value="Genomic_DNA"/>
</dbReference>
<comment type="caution">
    <text evidence="6">The sequence shown here is derived from an EMBL/GenBank/DDBJ whole genome shotgun (WGS) entry which is preliminary data.</text>
</comment>
<dbReference type="RefSeq" id="WP_110466436.1">
    <property type="nucleotide sequence ID" value="NZ_JAMOFZ010000020.1"/>
</dbReference>
<evidence type="ECO:0000256" key="2">
    <source>
        <dbReference type="ARBA" id="ARBA00037999"/>
    </source>
</evidence>
<keyword evidence="1 4" id="KW-0663">Pyridoxal phosphate</keyword>
<dbReference type="InterPro" id="IPR015421">
    <property type="entry name" value="PyrdxlP-dep_Trfase_major"/>
</dbReference>
<dbReference type="GO" id="GO:0008483">
    <property type="term" value="F:transaminase activity"/>
    <property type="evidence" value="ECO:0007669"/>
    <property type="project" value="TreeGrafter"/>
</dbReference>
<gene>
    <name evidence="6" type="ORF">DFQ15_12157</name>
</gene>
<evidence type="ECO:0000313" key="6">
    <source>
        <dbReference type="EMBL" id="PYE75036.1"/>
    </source>
</evidence>
<feature type="active site" description="Proton acceptor" evidence="3">
    <location>
        <position position="190"/>
    </location>
</feature>
<evidence type="ECO:0000256" key="3">
    <source>
        <dbReference type="PIRSR" id="PIRSR000390-1"/>
    </source>
</evidence>
<dbReference type="PANTHER" id="PTHR30244:SF9">
    <property type="entry name" value="PROTEIN RV3402C"/>
    <property type="match status" value="1"/>
</dbReference>
<sequence>MRPVSAIPLLVPDMPAPEVLVPYLARIHASRHYSNFGPLVCELEARLAERFQAPGGPSVSVTTVSNATLGLELALATVDRPRPLRVLLPALTFVATATAVLRIGHVPVIADVDPHTWLLTPDIAQETLRTTPFDVVMPVASFGAPQDMRGWNRFEQAHGVPVIVDAAGAYGSQWLAGSTGTAVFSLHATKSLPAGEGGFVVSTDAALVHKVRQLSNFGINLDPDSDMPVGCLASVGTNAKMSEFHAAVALASLEVWEERAALRGKLHASQRAELNAACGGLLRWQALAQPQAAPTMLCVRLPSAALRAEVEARCAAAGVGTRQWYQPLLGTMLAITERCVLLPTATADDIAADMLGLPFYPGMREELNQKIVGLMASVVNP</sequence>
<evidence type="ECO:0000256" key="5">
    <source>
        <dbReference type="RuleBase" id="RU004508"/>
    </source>
</evidence>
<dbReference type="AlphaFoldDB" id="A0A318SEC2"/>
<accession>A0A318SEC2</accession>
<dbReference type="PIRSF" id="PIRSF000390">
    <property type="entry name" value="PLP_StrS"/>
    <property type="match status" value="1"/>
</dbReference>
<dbReference type="GO" id="GO:0030170">
    <property type="term" value="F:pyridoxal phosphate binding"/>
    <property type="evidence" value="ECO:0007669"/>
    <property type="project" value="TreeGrafter"/>
</dbReference>
<dbReference type="InterPro" id="IPR015424">
    <property type="entry name" value="PyrdxlP-dep_Trfase"/>
</dbReference>
<evidence type="ECO:0000256" key="1">
    <source>
        <dbReference type="ARBA" id="ARBA00022898"/>
    </source>
</evidence>
<dbReference type="OrthoDB" id="9804264at2"/>
<evidence type="ECO:0000256" key="4">
    <source>
        <dbReference type="PIRSR" id="PIRSR000390-2"/>
    </source>
</evidence>
<organism evidence="6 7">
    <name type="scientific">Xylophilus ampelinus</name>
    <dbReference type="NCBI Taxonomy" id="54067"/>
    <lineage>
        <taxon>Bacteria</taxon>
        <taxon>Pseudomonadati</taxon>
        <taxon>Pseudomonadota</taxon>
        <taxon>Betaproteobacteria</taxon>
        <taxon>Burkholderiales</taxon>
        <taxon>Xylophilus</taxon>
    </lineage>
</organism>
<protein>
    <submittedName>
        <fullName evidence="6">dTDP-4-amino-4,6-dideoxygalactose transaminase</fullName>
    </submittedName>
</protein>
<dbReference type="SUPFAM" id="SSF53383">
    <property type="entry name" value="PLP-dependent transferases"/>
    <property type="match status" value="1"/>
</dbReference>
<dbReference type="Pfam" id="PF01041">
    <property type="entry name" value="DegT_DnrJ_EryC1"/>
    <property type="match status" value="1"/>
</dbReference>
<dbReference type="Gene3D" id="3.40.640.10">
    <property type="entry name" value="Type I PLP-dependent aspartate aminotransferase-like (Major domain)"/>
    <property type="match status" value="1"/>
</dbReference>
<keyword evidence="7" id="KW-1185">Reference proteome</keyword>
<evidence type="ECO:0000313" key="7">
    <source>
        <dbReference type="Proteomes" id="UP000247540"/>
    </source>
</evidence>